<evidence type="ECO:0000259" key="8">
    <source>
        <dbReference type="PROSITE" id="PS50928"/>
    </source>
</evidence>
<organism evidence="9 10">
    <name type="scientific">Psychromonas arctica</name>
    <dbReference type="NCBI Taxonomy" id="168275"/>
    <lineage>
        <taxon>Bacteria</taxon>
        <taxon>Pseudomonadati</taxon>
        <taxon>Pseudomonadota</taxon>
        <taxon>Gammaproteobacteria</taxon>
        <taxon>Alteromonadales</taxon>
        <taxon>Psychromonadaceae</taxon>
        <taxon>Psychromonas</taxon>
    </lineage>
</organism>
<feature type="transmembrane region" description="Helical" evidence="7">
    <location>
        <begin position="197"/>
        <end position="220"/>
    </location>
</feature>
<keyword evidence="10" id="KW-1185">Reference proteome</keyword>
<feature type="transmembrane region" description="Helical" evidence="7">
    <location>
        <begin position="12"/>
        <end position="34"/>
    </location>
</feature>
<feature type="domain" description="ABC transmembrane type-1" evidence="8">
    <location>
        <begin position="52"/>
        <end position="260"/>
    </location>
</feature>
<evidence type="ECO:0000256" key="2">
    <source>
        <dbReference type="ARBA" id="ARBA00022448"/>
    </source>
</evidence>
<reference evidence="9 10" key="1">
    <citation type="submission" date="2024-02" db="EMBL/GenBank/DDBJ databases">
        <title>Bacteria isolated from the canopy kelp, Nereocystis luetkeana.</title>
        <authorList>
            <person name="Pfister C.A."/>
            <person name="Younker I.T."/>
            <person name="Light S.H."/>
        </authorList>
    </citation>
    <scope>NUCLEOTIDE SEQUENCE [LARGE SCALE GENOMIC DNA]</scope>
    <source>
        <strain evidence="9 10">TI.2.07</strain>
    </source>
</reference>
<evidence type="ECO:0000256" key="3">
    <source>
        <dbReference type="ARBA" id="ARBA00022475"/>
    </source>
</evidence>
<feature type="transmembrane region" description="Helical" evidence="7">
    <location>
        <begin position="141"/>
        <end position="160"/>
    </location>
</feature>
<dbReference type="Pfam" id="PF00528">
    <property type="entry name" value="BPD_transp_1"/>
    <property type="match status" value="2"/>
</dbReference>
<dbReference type="EMBL" id="JBAKBA010000003">
    <property type="protein sequence ID" value="MEL0657996.1"/>
    <property type="molecule type" value="Genomic_DNA"/>
</dbReference>
<protein>
    <submittedName>
        <fullName evidence="9">Iron ABC transporter permease</fullName>
    </submittedName>
</protein>
<feature type="transmembrane region" description="Helical" evidence="7">
    <location>
        <begin position="407"/>
        <end position="425"/>
    </location>
</feature>
<feature type="transmembrane region" description="Helical" evidence="7">
    <location>
        <begin position="366"/>
        <end position="387"/>
    </location>
</feature>
<dbReference type="PANTHER" id="PTHR30183">
    <property type="entry name" value="MOLYBDENUM TRANSPORT SYSTEM PERMEASE PROTEIN MODB"/>
    <property type="match status" value="1"/>
</dbReference>
<dbReference type="SUPFAM" id="SSF161098">
    <property type="entry name" value="MetI-like"/>
    <property type="match status" value="2"/>
</dbReference>
<evidence type="ECO:0000256" key="5">
    <source>
        <dbReference type="ARBA" id="ARBA00022989"/>
    </source>
</evidence>
<feature type="transmembrane region" description="Helical" evidence="7">
    <location>
        <begin position="54"/>
        <end position="78"/>
    </location>
</feature>
<feature type="transmembrane region" description="Helical" evidence="7">
    <location>
        <begin position="240"/>
        <end position="258"/>
    </location>
</feature>
<name>A0ABU9H8P6_9GAMM</name>
<proteinExistence type="inferred from homology"/>
<feature type="transmembrane region" description="Helical" evidence="7">
    <location>
        <begin position="473"/>
        <end position="494"/>
    </location>
</feature>
<evidence type="ECO:0000256" key="1">
    <source>
        <dbReference type="ARBA" id="ARBA00004651"/>
    </source>
</evidence>
<feature type="transmembrane region" description="Helical" evidence="7">
    <location>
        <begin position="289"/>
        <end position="314"/>
    </location>
</feature>
<keyword evidence="5 7" id="KW-1133">Transmembrane helix</keyword>
<dbReference type="Gene3D" id="1.10.3720.10">
    <property type="entry name" value="MetI-like"/>
    <property type="match status" value="2"/>
</dbReference>
<keyword evidence="2 7" id="KW-0813">Transport</keyword>
<feature type="transmembrane region" description="Helical" evidence="7">
    <location>
        <begin position="334"/>
        <end position="354"/>
    </location>
</feature>
<evidence type="ECO:0000313" key="9">
    <source>
        <dbReference type="EMBL" id="MEL0657996.1"/>
    </source>
</evidence>
<evidence type="ECO:0000313" key="10">
    <source>
        <dbReference type="Proteomes" id="UP001366060"/>
    </source>
</evidence>
<evidence type="ECO:0000256" key="4">
    <source>
        <dbReference type="ARBA" id="ARBA00022692"/>
    </source>
</evidence>
<evidence type="ECO:0000256" key="6">
    <source>
        <dbReference type="ARBA" id="ARBA00023136"/>
    </source>
</evidence>
<dbReference type="InterPro" id="IPR035906">
    <property type="entry name" value="MetI-like_sf"/>
</dbReference>
<keyword evidence="4 7" id="KW-0812">Transmembrane</keyword>
<dbReference type="Proteomes" id="UP001366060">
    <property type="component" value="Unassembled WGS sequence"/>
</dbReference>
<feature type="domain" description="ABC transmembrane type-1" evidence="8">
    <location>
        <begin position="330"/>
        <end position="536"/>
    </location>
</feature>
<dbReference type="PROSITE" id="PS50928">
    <property type="entry name" value="ABC_TM1"/>
    <property type="match status" value="2"/>
</dbReference>
<comment type="similarity">
    <text evidence="7">Belongs to the binding-protein-dependent transport system permease family.</text>
</comment>
<comment type="subcellular location">
    <subcellularLocation>
        <location evidence="1 7">Cell membrane</location>
        <topology evidence="1 7">Multi-pass membrane protein</topology>
    </subcellularLocation>
</comment>
<comment type="caution">
    <text evidence="9">The sequence shown here is derived from an EMBL/GenBank/DDBJ whole genome shotgun (WGS) entry which is preliminary data.</text>
</comment>
<keyword evidence="6 7" id="KW-0472">Membrane</keyword>
<dbReference type="CDD" id="cd06261">
    <property type="entry name" value="TM_PBP2"/>
    <property type="match status" value="2"/>
</dbReference>
<dbReference type="RefSeq" id="WP_341626722.1">
    <property type="nucleotide sequence ID" value="NZ_JBAKBA010000003.1"/>
</dbReference>
<gene>
    <name evidence="9" type="ORF">V6255_02490</name>
</gene>
<feature type="transmembrane region" description="Helical" evidence="7">
    <location>
        <begin position="514"/>
        <end position="536"/>
    </location>
</feature>
<dbReference type="InterPro" id="IPR000515">
    <property type="entry name" value="MetI-like"/>
</dbReference>
<keyword evidence="3" id="KW-1003">Cell membrane</keyword>
<evidence type="ECO:0000256" key="7">
    <source>
        <dbReference type="RuleBase" id="RU363032"/>
    </source>
</evidence>
<dbReference type="PANTHER" id="PTHR30183:SF2">
    <property type="entry name" value="IRON UTILIZATION PROTEIN"/>
    <property type="match status" value="1"/>
</dbReference>
<sequence length="544" mass="60373">MISKSSYLYKLLPWAVTCILLCPIIAIFLSAFVIDESGSFSHLIDTVLLTYISNSILVILFVVLLSILFAMPCAWFVACCDFPSREKLQWALMLPLAMPPYIIAIVYTDLLDFTGPVQLALRELFSWQSIDDYYFPDIRTIFGASVILALSLFPYLYLLLRSAFLTQSAGLFQAARTLGLSPIKAFWRVSIPLSRSAMAVGVSLIAMETLGDFATVNYFAVHTLTTAIYDTWLELGSLTTAAKISSMMLLAIVVLISLENYSRRKQQVYQRNSNGSVDLRFTLTGWKKWGVLGFTWSLVSFSLFIPIATLVYYAVHYFTESLNDDLINYTMNSLWLAFLVAILALAVALIVNFYQRLSPGFAAKSAIRLSSLGYAVPGTVVAIGVLIPLTSFDLLLNDFLLSWDLPPVGLILSGSLVILVLGYLVRFSAIAVGSVDSSLVQVSPSLELASRTLGNGPIKTLWRVNIPLIKKGMLTAFILVFIEAMKELPAALLLRPFNFETLATYVYQFVSDEMIEYAALPALMIIALGLIPFIVVNRLLEKKR</sequence>
<accession>A0ABU9H8P6</accession>
<feature type="transmembrane region" description="Helical" evidence="7">
    <location>
        <begin position="90"/>
        <end position="108"/>
    </location>
</feature>